<dbReference type="GO" id="GO:0043750">
    <property type="term" value="F:phosphatidylinositol alpha-mannosyltransferase activity"/>
    <property type="evidence" value="ECO:0007669"/>
    <property type="project" value="UniProtKB-EC"/>
</dbReference>
<sequence>MDKALKQYEKDSDRIRKKKKILIRIGSLRHGGAEKVLVTFLKNLPPHKYEIDLLLNLYSGKYLPEVPSWINVLYLNKGVMITTNRPQDIPKKAFRVIYQSLLKKFPKLLYSKILSNKKYDVEFAAIHGFRDEILNSPLKSSKKIVWIHNDLRKTHFHNYTDDEIRKFFGFDKILVISEHIQKDFESLARTEDEKSRIVRVYNPLDTEEILRKSQEPRVRSQDQQPETSNQQPVFVSVGTVFPQKGFDRLLKVHKKLLDEGFSHRIKIVGDGYDFENIKNLRKELHVEETAEMTGFTDNPYPHFKNADFYVLSSRYEGFPTVLFEAITLKKNIIATDVSGVREMLEDGKLGLIVDNSEEGIYEGMKQALKHPENFSKYRAALIDYQMPFNLQNSVNKIIEIIDKL</sequence>
<dbReference type="AlphaFoldDB" id="A0A239XNQ1"/>
<dbReference type="SUPFAM" id="SSF53756">
    <property type="entry name" value="UDP-Glycosyltransferase/glycogen phosphorylase"/>
    <property type="match status" value="1"/>
</dbReference>
<evidence type="ECO:0000313" key="3">
    <source>
        <dbReference type="EMBL" id="SNV47836.1"/>
    </source>
</evidence>
<evidence type="ECO:0000313" key="4">
    <source>
        <dbReference type="Proteomes" id="UP000215196"/>
    </source>
</evidence>
<dbReference type="PANTHER" id="PTHR46401">
    <property type="entry name" value="GLYCOSYLTRANSFERASE WBBK-RELATED"/>
    <property type="match status" value="1"/>
</dbReference>
<dbReference type="Proteomes" id="UP000215196">
    <property type="component" value="Chromosome 1"/>
</dbReference>
<reference evidence="3 4" key="1">
    <citation type="submission" date="2017-06" db="EMBL/GenBank/DDBJ databases">
        <authorList>
            <consortium name="Pathogen Informatics"/>
        </authorList>
    </citation>
    <scope>NUCLEOTIDE SEQUENCE [LARGE SCALE GENOMIC DNA]</scope>
    <source>
        <strain evidence="3 4">NCTC13490</strain>
    </source>
</reference>
<keyword evidence="1 3" id="KW-0808">Transferase</keyword>
<feature type="domain" description="Glycosyl transferase family 1" evidence="2">
    <location>
        <begin position="221"/>
        <end position="379"/>
    </location>
</feature>
<dbReference type="EMBL" id="LT906465">
    <property type="protein sequence ID" value="SNV47836.1"/>
    <property type="molecule type" value="Genomic_DNA"/>
</dbReference>
<dbReference type="PANTHER" id="PTHR46401:SF2">
    <property type="entry name" value="GLYCOSYLTRANSFERASE WBBK-RELATED"/>
    <property type="match status" value="1"/>
</dbReference>
<dbReference type="EC" id="2.4.1.345" evidence="3"/>
<dbReference type="InterPro" id="IPR001296">
    <property type="entry name" value="Glyco_trans_1"/>
</dbReference>
<name>A0A239XNQ1_9FLAO</name>
<evidence type="ECO:0000259" key="2">
    <source>
        <dbReference type="Pfam" id="PF00534"/>
    </source>
</evidence>
<keyword evidence="3" id="KW-0328">Glycosyltransferase</keyword>
<gene>
    <name evidence="3" type="primary">pimB_2</name>
    <name evidence="3" type="ORF">SAMEA4412677_01810</name>
</gene>
<proteinExistence type="predicted"/>
<evidence type="ECO:0000256" key="1">
    <source>
        <dbReference type="ARBA" id="ARBA00022679"/>
    </source>
</evidence>
<dbReference type="CDD" id="cd03811">
    <property type="entry name" value="GT4_GT28_WabH-like"/>
    <property type="match status" value="1"/>
</dbReference>
<dbReference type="GO" id="GO:0009103">
    <property type="term" value="P:lipopolysaccharide biosynthetic process"/>
    <property type="evidence" value="ECO:0007669"/>
    <property type="project" value="TreeGrafter"/>
</dbReference>
<organism evidence="3 4">
    <name type="scientific">Chryseobacterium taklimakanense</name>
    <dbReference type="NCBI Taxonomy" id="536441"/>
    <lineage>
        <taxon>Bacteria</taxon>
        <taxon>Pseudomonadati</taxon>
        <taxon>Bacteroidota</taxon>
        <taxon>Flavobacteriia</taxon>
        <taxon>Flavobacteriales</taxon>
        <taxon>Weeksellaceae</taxon>
        <taxon>Chryseobacterium group</taxon>
        <taxon>Chryseobacterium</taxon>
    </lineage>
</organism>
<dbReference type="Gene3D" id="3.40.50.2000">
    <property type="entry name" value="Glycogen Phosphorylase B"/>
    <property type="match status" value="2"/>
</dbReference>
<keyword evidence="4" id="KW-1185">Reference proteome</keyword>
<protein>
    <submittedName>
        <fullName evidence="3">GDP-mannose-dependent alpha-(1-6)-phosphatidylinositol monomannoside mannosyltransferase</fullName>
        <ecNumber evidence="3">2.4.1.345</ecNumber>
    </submittedName>
</protein>
<accession>A0A239XNQ1</accession>
<dbReference type="Pfam" id="PF00534">
    <property type="entry name" value="Glycos_transf_1"/>
    <property type="match status" value="1"/>
</dbReference>
<dbReference type="KEGG" id="ctak:4412677_01810"/>
<dbReference type="RefSeq" id="WP_095072534.1">
    <property type="nucleotide sequence ID" value="NZ_LT906465.1"/>
</dbReference>